<proteinExistence type="predicted"/>
<dbReference type="Proteomes" id="UP000252531">
    <property type="component" value="Unassembled WGS sequence"/>
</dbReference>
<dbReference type="Proteomes" id="UP000252848">
    <property type="component" value="Unassembled WGS sequence"/>
</dbReference>
<sequence>MDSQYSRLIQISLTDLFIHPRAIVACQFERDLILQCDVTAVKPDPQSSVQNLNS</sequence>
<gene>
    <name evidence="2" type="ORF">DFO79_10885</name>
    <name evidence="1" type="ORF">DFO81_10813</name>
</gene>
<organism evidence="2 4">
    <name type="scientific">Pseudidiomarina tainanensis</name>
    <dbReference type="NCBI Taxonomy" id="502365"/>
    <lineage>
        <taxon>Bacteria</taxon>
        <taxon>Pseudomonadati</taxon>
        <taxon>Pseudomonadota</taxon>
        <taxon>Gammaproteobacteria</taxon>
        <taxon>Alteromonadales</taxon>
        <taxon>Idiomarinaceae</taxon>
        <taxon>Pseudidiomarina</taxon>
    </lineage>
</organism>
<dbReference type="AlphaFoldDB" id="A0A368USF6"/>
<evidence type="ECO:0000313" key="3">
    <source>
        <dbReference type="Proteomes" id="UP000252531"/>
    </source>
</evidence>
<comment type="caution">
    <text evidence="2">The sequence shown here is derived from an EMBL/GenBank/DDBJ whole genome shotgun (WGS) entry which is preliminary data.</text>
</comment>
<keyword evidence="3" id="KW-1185">Reference proteome</keyword>
<dbReference type="EMBL" id="QNSG01000008">
    <property type="protein sequence ID" value="RBP90150.1"/>
    <property type="molecule type" value="Genomic_DNA"/>
</dbReference>
<accession>A0A368USF6</accession>
<evidence type="ECO:0000313" key="1">
    <source>
        <dbReference type="EMBL" id="RBP90150.1"/>
    </source>
</evidence>
<evidence type="ECO:0000313" key="2">
    <source>
        <dbReference type="EMBL" id="RCW31736.1"/>
    </source>
</evidence>
<evidence type="ECO:0000313" key="4">
    <source>
        <dbReference type="Proteomes" id="UP000252848"/>
    </source>
</evidence>
<dbReference type="EMBL" id="QPJA01000008">
    <property type="protein sequence ID" value="RCW31736.1"/>
    <property type="molecule type" value="Genomic_DNA"/>
</dbReference>
<protein>
    <submittedName>
        <fullName evidence="2">Uncharacterized protein</fullName>
    </submittedName>
</protein>
<name>A0A368USF6_9GAMM</name>
<reference evidence="2 4" key="1">
    <citation type="submission" date="2018-07" db="EMBL/GenBank/DDBJ databases">
        <title>Freshwater and sediment microbial communities from various areas in North America, analyzing microbe dynamics in response to fracking.</title>
        <authorList>
            <person name="Lamendella R."/>
        </authorList>
    </citation>
    <scope>NUCLEOTIDE SEQUENCE [LARGE SCALE GENOMIC DNA]</scope>
    <source>
        <strain evidence="1 3">125Bg</strain>
        <strain evidence="2 4">86_o</strain>
    </source>
</reference>